<keyword evidence="13" id="KW-1185">Reference proteome</keyword>
<evidence type="ECO:0000256" key="7">
    <source>
        <dbReference type="ARBA" id="ARBA00023163"/>
    </source>
</evidence>
<evidence type="ECO:0000256" key="2">
    <source>
        <dbReference type="ARBA" id="ARBA00022723"/>
    </source>
</evidence>
<dbReference type="GO" id="GO:0005634">
    <property type="term" value="C:nucleus"/>
    <property type="evidence" value="ECO:0007669"/>
    <property type="project" value="UniProtKB-SubCell"/>
</dbReference>
<reference evidence="12 13" key="1">
    <citation type="submission" date="2024-11" db="EMBL/GenBank/DDBJ databases">
        <title>A near-complete genome assembly of Cinchona calisaya.</title>
        <authorList>
            <person name="Lian D.C."/>
            <person name="Zhao X.W."/>
            <person name="Wei L."/>
        </authorList>
    </citation>
    <scope>NUCLEOTIDE SEQUENCE [LARGE SCALE GENOMIC DNA]</scope>
    <source>
        <tissue evidence="12">Nenye</tissue>
    </source>
</reference>
<dbReference type="SMART" id="SM00355">
    <property type="entry name" value="ZnF_C2H2"/>
    <property type="match status" value="2"/>
</dbReference>
<evidence type="ECO:0000256" key="8">
    <source>
        <dbReference type="ARBA" id="ARBA00023242"/>
    </source>
</evidence>
<dbReference type="PROSITE" id="PS50157">
    <property type="entry name" value="ZINC_FINGER_C2H2_2"/>
    <property type="match status" value="2"/>
</dbReference>
<dbReference type="PANTHER" id="PTHR26374:SF456">
    <property type="entry name" value="ZINC FINGER PROTEIN ZAT5-LIKE"/>
    <property type="match status" value="1"/>
</dbReference>
<keyword evidence="4 9" id="KW-0863">Zinc-finger</keyword>
<feature type="compositionally biased region" description="Basic residues" evidence="10">
    <location>
        <begin position="23"/>
        <end position="32"/>
    </location>
</feature>
<keyword evidence="2" id="KW-0479">Metal-binding</keyword>
<feature type="region of interest" description="Disordered" evidence="10">
    <location>
        <begin position="1"/>
        <end position="52"/>
    </location>
</feature>
<dbReference type="EMBL" id="JBJUIK010000004">
    <property type="protein sequence ID" value="KAL3530496.1"/>
    <property type="molecule type" value="Genomic_DNA"/>
</dbReference>
<dbReference type="Proteomes" id="UP001630127">
    <property type="component" value="Unassembled WGS sequence"/>
</dbReference>
<dbReference type="Pfam" id="PF13912">
    <property type="entry name" value="zf-C2H2_6"/>
    <property type="match status" value="2"/>
</dbReference>
<proteinExistence type="predicted"/>
<keyword evidence="7" id="KW-0804">Transcription</keyword>
<evidence type="ECO:0000256" key="10">
    <source>
        <dbReference type="SAM" id="MobiDB-lite"/>
    </source>
</evidence>
<evidence type="ECO:0000256" key="1">
    <source>
        <dbReference type="ARBA" id="ARBA00004123"/>
    </source>
</evidence>
<dbReference type="PROSITE" id="PS00028">
    <property type="entry name" value="ZINC_FINGER_C2H2_1"/>
    <property type="match status" value="2"/>
</dbReference>
<sequence>MEFKDGSEEVSGSADQHHSIVIKGKRTKRRQRPLSSVTSSDTLSTNSTTSTYPEDELDMANCLILLAQGDHKRCRKMEKFSRRRLFNEMAGFFMYECKTCNRSFPSFQALGGHRASHKKPKVITIEEEIKKATNIVVTPNSSNNDEEVEKEEEQEENEENGQFNRLTDPLLSTQLSTNKLLLNSNHKAAKIHGCGICGAEFSSGQALGGHMRRHRNIAVTSYSTKNSLILETSTSSTHNDHDHDDIQKPSRNIFPLDLNLPAPSDQDDLQRDLKFRFQRINNNNNILCSRPRPWWIAISDKFVDT</sequence>
<name>A0ABD3AFB6_9GENT</name>
<keyword evidence="5" id="KW-0862">Zinc</keyword>
<gene>
    <name evidence="12" type="ORF">ACH5RR_009818</name>
</gene>
<dbReference type="AlphaFoldDB" id="A0ABD3AFB6"/>
<organism evidence="12 13">
    <name type="scientific">Cinchona calisaya</name>
    <dbReference type="NCBI Taxonomy" id="153742"/>
    <lineage>
        <taxon>Eukaryota</taxon>
        <taxon>Viridiplantae</taxon>
        <taxon>Streptophyta</taxon>
        <taxon>Embryophyta</taxon>
        <taxon>Tracheophyta</taxon>
        <taxon>Spermatophyta</taxon>
        <taxon>Magnoliopsida</taxon>
        <taxon>eudicotyledons</taxon>
        <taxon>Gunneridae</taxon>
        <taxon>Pentapetalae</taxon>
        <taxon>asterids</taxon>
        <taxon>lamiids</taxon>
        <taxon>Gentianales</taxon>
        <taxon>Rubiaceae</taxon>
        <taxon>Cinchonoideae</taxon>
        <taxon>Cinchoneae</taxon>
        <taxon>Cinchona</taxon>
    </lineage>
</organism>
<evidence type="ECO:0000256" key="5">
    <source>
        <dbReference type="ARBA" id="ARBA00022833"/>
    </source>
</evidence>
<keyword evidence="8" id="KW-0539">Nucleus</keyword>
<dbReference type="InterPro" id="IPR013087">
    <property type="entry name" value="Znf_C2H2_type"/>
</dbReference>
<dbReference type="GO" id="GO:0008270">
    <property type="term" value="F:zinc ion binding"/>
    <property type="evidence" value="ECO:0007669"/>
    <property type="project" value="UniProtKB-KW"/>
</dbReference>
<evidence type="ECO:0000256" key="3">
    <source>
        <dbReference type="ARBA" id="ARBA00022737"/>
    </source>
</evidence>
<feature type="compositionally biased region" description="Low complexity" evidence="10">
    <location>
        <begin position="35"/>
        <end position="51"/>
    </location>
</feature>
<evidence type="ECO:0000313" key="12">
    <source>
        <dbReference type="EMBL" id="KAL3530496.1"/>
    </source>
</evidence>
<comment type="subcellular location">
    <subcellularLocation>
        <location evidence="1">Nucleus</location>
    </subcellularLocation>
</comment>
<feature type="region of interest" description="Disordered" evidence="10">
    <location>
        <begin position="136"/>
        <end position="167"/>
    </location>
</feature>
<dbReference type="Gene3D" id="3.30.160.60">
    <property type="entry name" value="Classic Zinc Finger"/>
    <property type="match status" value="1"/>
</dbReference>
<evidence type="ECO:0000256" key="6">
    <source>
        <dbReference type="ARBA" id="ARBA00023015"/>
    </source>
</evidence>
<keyword evidence="6" id="KW-0805">Transcription regulation</keyword>
<dbReference type="SUPFAM" id="SSF57667">
    <property type="entry name" value="beta-beta-alpha zinc fingers"/>
    <property type="match status" value="1"/>
</dbReference>
<protein>
    <recommendedName>
        <fullName evidence="11">C2H2-type domain-containing protein</fullName>
    </recommendedName>
</protein>
<feature type="domain" description="C2H2-type" evidence="11">
    <location>
        <begin position="192"/>
        <end position="214"/>
    </location>
</feature>
<dbReference type="PANTHER" id="PTHR26374">
    <property type="entry name" value="ZINC FINGER PROTEIN ZAT5"/>
    <property type="match status" value="1"/>
</dbReference>
<comment type="caution">
    <text evidence="12">The sequence shown here is derived from an EMBL/GenBank/DDBJ whole genome shotgun (WGS) entry which is preliminary data.</text>
</comment>
<evidence type="ECO:0000256" key="9">
    <source>
        <dbReference type="PROSITE-ProRule" id="PRU00042"/>
    </source>
</evidence>
<feature type="domain" description="C2H2-type" evidence="11">
    <location>
        <begin position="95"/>
        <end position="122"/>
    </location>
</feature>
<evidence type="ECO:0000259" key="11">
    <source>
        <dbReference type="PROSITE" id="PS50157"/>
    </source>
</evidence>
<keyword evidence="3" id="KW-0677">Repeat</keyword>
<dbReference type="InterPro" id="IPR036236">
    <property type="entry name" value="Znf_C2H2_sf"/>
</dbReference>
<feature type="compositionally biased region" description="Acidic residues" evidence="10">
    <location>
        <begin position="144"/>
        <end position="159"/>
    </location>
</feature>
<evidence type="ECO:0000313" key="13">
    <source>
        <dbReference type="Proteomes" id="UP001630127"/>
    </source>
</evidence>
<accession>A0ABD3AFB6</accession>
<evidence type="ECO:0000256" key="4">
    <source>
        <dbReference type="ARBA" id="ARBA00022771"/>
    </source>
</evidence>